<name>W6CX03_ECOLX</name>
<dbReference type="EMBL" id="KF909343">
    <property type="protein sequence ID" value="AHI87779.1"/>
    <property type="molecule type" value="Genomic_DNA"/>
</dbReference>
<dbReference type="EMBL" id="KF909344">
    <property type="protein sequence ID" value="AHI87780.1"/>
    <property type="molecule type" value="Genomic_DNA"/>
</dbReference>
<dbReference type="EMBL" id="KF909368">
    <property type="protein sequence ID" value="AHI87804.1"/>
    <property type="molecule type" value="Genomic_DNA"/>
</dbReference>
<evidence type="ECO:0000313" key="18">
    <source>
        <dbReference type="EMBL" id="AHI87796.1"/>
    </source>
</evidence>
<evidence type="ECO:0000313" key="14">
    <source>
        <dbReference type="EMBL" id="AHI87792.1"/>
    </source>
</evidence>
<evidence type="ECO:0000313" key="4">
    <source>
        <dbReference type="EMBL" id="AHI87782.1"/>
    </source>
</evidence>
<proteinExistence type="predicted"/>
<evidence type="ECO:0000313" key="24">
    <source>
        <dbReference type="EMBL" id="AHI87802.1"/>
    </source>
</evidence>
<evidence type="ECO:0000313" key="10">
    <source>
        <dbReference type="EMBL" id="AHI87788.1"/>
    </source>
</evidence>
<dbReference type="EMBL" id="KF909356">
    <property type="protein sequence ID" value="AHI87792.1"/>
    <property type="molecule type" value="Genomic_DNA"/>
</dbReference>
<dbReference type="EMBL" id="KF909367">
    <property type="protein sequence ID" value="AHI87803.1"/>
    <property type="molecule type" value="Genomic_DNA"/>
</dbReference>
<dbReference type="EMBL" id="KF909350">
    <property type="protein sequence ID" value="AHI87786.1"/>
    <property type="molecule type" value="Genomic_DNA"/>
</dbReference>
<dbReference type="EMBL" id="KF909365">
    <property type="protein sequence ID" value="AHI87801.1"/>
    <property type="molecule type" value="Genomic_DNA"/>
</dbReference>
<dbReference type="EMBL" id="KF909345">
    <property type="protein sequence ID" value="AHI87781.1"/>
    <property type="molecule type" value="Genomic_DNA"/>
</dbReference>
<dbReference type="EMBL" id="KF909346">
    <property type="protein sequence ID" value="AHI87782.1"/>
    <property type="molecule type" value="Genomic_DNA"/>
</dbReference>
<evidence type="ECO:0000313" key="25">
    <source>
        <dbReference type="EMBL" id="AHI87803.1"/>
    </source>
</evidence>
<organism evidence="19">
    <name type="scientific">Escherichia coli</name>
    <dbReference type="NCBI Taxonomy" id="562"/>
    <lineage>
        <taxon>Bacteria</taxon>
        <taxon>Pseudomonadati</taxon>
        <taxon>Pseudomonadota</taxon>
        <taxon>Gammaproteobacteria</taxon>
        <taxon>Enterobacterales</taxon>
        <taxon>Enterobacteriaceae</taxon>
        <taxon>Escherichia</taxon>
    </lineage>
</organism>
<dbReference type="EMBL" id="KF909352">
    <property type="protein sequence ID" value="AHI87788.1"/>
    <property type="molecule type" value="Genomic_DNA"/>
</dbReference>
<evidence type="ECO:0000313" key="2">
    <source>
        <dbReference type="EMBL" id="AHI87780.1"/>
    </source>
</evidence>
<dbReference type="EMBL" id="KF909359">
    <property type="protein sequence ID" value="AHI87795.1"/>
    <property type="molecule type" value="Genomic_DNA"/>
</dbReference>
<evidence type="ECO:0000313" key="13">
    <source>
        <dbReference type="EMBL" id="AHI87791.1"/>
    </source>
</evidence>
<feature type="non-terminal residue" evidence="19">
    <location>
        <position position="92"/>
    </location>
</feature>
<evidence type="ECO:0000313" key="17">
    <source>
        <dbReference type="EMBL" id="AHI87795.1"/>
    </source>
</evidence>
<evidence type="ECO:0000313" key="23">
    <source>
        <dbReference type="EMBL" id="AHI87801.1"/>
    </source>
</evidence>
<evidence type="ECO:0000313" key="22">
    <source>
        <dbReference type="EMBL" id="AHI87800.1"/>
    </source>
</evidence>
<evidence type="ECO:0000313" key="29">
    <source>
        <dbReference type="EMBL" id="AHI87807.1"/>
    </source>
</evidence>
<evidence type="ECO:0000313" key="6">
    <source>
        <dbReference type="EMBL" id="AHI87784.1"/>
    </source>
</evidence>
<dbReference type="EMBL" id="KF909371">
    <property type="protein sequence ID" value="AHI87807.1"/>
    <property type="molecule type" value="Genomic_DNA"/>
</dbReference>
<dbReference type="EMBL" id="KF909363">
    <property type="protein sequence ID" value="AHI87799.1"/>
    <property type="molecule type" value="Genomic_DNA"/>
</dbReference>
<evidence type="ECO:0000313" key="12">
    <source>
        <dbReference type="EMBL" id="AHI87790.1"/>
    </source>
</evidence>
<dbReference type="EMBL" id="KF909373">
    <property type="protein sequence ID" value="AHI87809.1"/>
    <property type="molecule type" value="Genomic_DNA"/>
</dbReference>
<evidence type="ECO:0000313" key="1">
    <source>
        <dbReference type="EMBL" id="AHI87779.1"/>
    </source>
</evidence>
<sequence length="92" mass="10674">LVGMTSGFFPCRHSYQRNRPSLFRDRPSVHGQFSPDGFPYNALPPQSRRRWNRSYPDRLPACNAARMAAPYGRSCYKPPSHHGDGIYRLRHQ</sequence>
<gene>
    <name evidence="19" type="primary">gyrA</name>
</gene>
<dbReference type="EMBL" id="KF909358">
    <property type="protein sequence ID" value="AHI87794.1"/>
    <property type="molecule type" value="Genomic_DNA"/>
</dbReference>
<evidence type="ECO:0000313" key="7">
    <source>
        <dbReference type="EMBL" id="AHI87785.1"/>
    </source>
</evidence>
<evidence type="ECO:0000313" key="28">
    <source>
        <dbReference type="EMBL" id="AHI87806.1"/>
    </source>
</evidence>
<evidence type="ECO:0000313" key="15">
    <source>
        <dbReference type="EMBL" id="AHI87793.1"/>
    </source>
</evidence>
<dbReference type="EMBL" id="KF909357">
    <property type="protein sequence ID" value="AHI87793.1"/>
    <property type="molecule type" value="Genomic_DNA"/>
</dbReference>
<evidence type="ECO:0000313" key="19">
    <source>
        <dbReference type="EMBL" id="AHI87797.1"/>
    </source>
</evidence>
<dbReference type="EMBL" id="KF909362">
    <property type="protein sequence ID" value="AHI87798.1"/>
    <property type="molecule type" value="Genomic_DNA"/>
</dbReference>
<accession>W6CX03</accession>
<evidence type="ECO:0000313" key="21">
    <source>
        <dbReference type="EMBL" id="AHI87799.1"/>
    </source>
</evidence>
<evidence type="ECO:0000313" key="30">
    <source>
        <dbReference type="EMBL" id="AHI87808.1"/>
    </source>
</evidence>
<dbReference type="EMBL" id="KF909347">
    <property type="protein sequence ID" value="AHI87783.1"/>
    <property type="molecule type" value="Genomic_DNA"/>
</dbReference>
<dbReference type="EMBL" id="KF909366">
    <property type="protein sequence ID" value="AHI87802.1"/>
    <property type="molecule type" value="Genomic_DNA"/>
</dbReference>
<dbReference type="EMBL" id="KF909355">
    <property type="protein sequence ID" value="AHI87791.1"/>
    <property type="molecule type" value="Genomic_DNA"/>
</dbReference>
<evidence type="ECO:0000313" key="11">
    <source>
        <dbReference type="EMBL" id="AHI87789.1"/>
    </source>
</evidence>
<dbReference type="EMBL" id="KF909360">
    <property type="protein sequence ID" value="AHI87796.1"/>
    <property type="molecule type" value="Genomic_DNA"/>
</dbReference>
<evidence type="ECO:0000313" key="9">
    <source>
        <dbReference type="EMBL" id="AHI87787.1"/>
    </source>
</evidence>
<feature type="non-terminal residue" evidence="19">
    <location>
        <position position="1"/>
    </location>
</feature>
<evidence type="ECO:0000313" key="16">
    <source>
        <dbReference type="EMBL" id="AHI87794.1"/>
    </source>
</evidence>
<dbReference type="EMBL" id="KF909364">
    <property type="protein sequence ID" value="AHI87800.1"/>
    <property type="molecule type" value="Genomic_DNA"/>
</dbReference>
<dbReference type="AlphaFoldDB" id="W6CX03"/>
<reference evidence="19" key="1">
    <citation type="journal article" date="2014" name="J. Appl. Microbiol.">
        <title>Detection of carbapenem resistance genes and cephalosporin, and quinolone resistance genes along with oqxAB gene in Escherichia coli in hospital wastewater: a matter of concern.</title>
        <authorList>
            <person name="Chandran S.P."/>
            <person name="Diwan V."/>
            <person name="Tamhankar A.J."/>
            <person name="Joseph B.V."/>
            <person name="Rosales-Klintz S."/>
            <person name="Mundayoor S."/>
            <person name="Lundborg C.S."/>
            <person name="Macaden R."/>
        </authorList>
    </citation>
    <scope>NUCLEOTIDE SEQUENCE</scope>
    <source>
        <strain evidence="12">01/crw29</strain>
        <strain evidence="3">01/crw8</strain>
        <strain evidence="1">01/rcrw19</strain>
        <strain evidence="2">01/rcrw21</strain>
        <strain evidence="5">01/rcrw7</strain>
        <strain evidence="4">01/ruct10</strain>
        <strain evidence="31">01/ruct14</strain>
        <strain evidence="30">01/ruct6</strain>
        <strain evidence="13">01/scrs20</strain>
        <strain evidence="6">01/suct1</strain>
        <strain evidence="18">01/suct16</strain>
        <strain evidence="19">01/suct18</strain>
        <strain evidence="17">01/suct27</strain>
        <strain evidence="25">01/suct3-2</strain>
        <strain evidence="7">01/suct4</strain>
        <strain evidence="8">01/suct9</strain>
        <strain evidence="26">01/ucs7</strain>
        <strain evidence="27">01/ucs9</strain>
        <strain evidence="15">01/ucw11</strain>
        <strain evidence="14">01/ucw19</strain>
        <strain evidence="16">01/ucw21</strain>
        <strain evidence="23">01/ucw23</strain>
        <strain evidence="24">01/ucw24</strain>
        <strain evidence="29">01/ucw3</strain>
        <strain evidence="9">01/wcr1</strain>
        <strain evidence="11">01/wcr23</strain>
        <strain evidence="10">01/wcr3</strain>
        <strain evidence="28">01/wuct18</strain>
        <strain evidence="22">01/wuct21</strain>
        <strain evidence="21">01/wuct7</strain>
        <strain evidence="20">01/wuct9</strain>
    </source>
</reference>
<protein>
    <submittedName>
        <fullName evidence="19">DNA gyrase</fullName>
    </submittedName>
</protein>
<evidence type="ECO:0000313" key="26">
    <source>
        <dbReference type="EMBL" id="AHI87804.1"/>
    </source>
</evidence>
<dbReference type="EMBL" id="KF909369">
    <property type="protein sequence ID" value="AHI87805.1"/>
    <property type="molecule type" value="Genomic_DNA"/>
</dbReference>
<evidence type="ECO:0000313" key="3">
    <source>
        <dbReference type="EMBL" id="AHI87781.1"/>
    </source>
</evidence>
<dbReference type="EMBL" id="KF909354">
    <property type="protein sequence ID" value="AHI87790.1"/>
    <property type="molecule type" value="Genomic_DNA"/>
</dbReference>
<dbReference type="EMBL" id="KF909348">
    <property type="protein sequence ID" value="AHI87784.1"/>
    <property type="molecule type" value="Genomic_DNA"/>
</dbReference>
<dbReference type="EMBL" id="KF909351">
    <property type="protein sequence ID" value="AHI87787.1"/>
    <property type="molecule type" value="Genomic_DNA"/>
</dbReference>
<dbReference type="EMBL" id="KF909353">
    <property type="protein sequence ID" value="AHI87789.1"/>
    <property type="molecule type" value="Genomic_DNA"/>
</dbReference>
<dbReference type="EMBL" id="KF909370">
    <property type="protein sequence ID" value="AHI87806.1"/>
    <property type="molecule type" value="Genomic_DNA"/>
</dbReference>
<evidence type="ECO:0000313" key="5">
    <source>
        <dbReference type="EMBL" id="AHI87783.1"/>
    </source>
</evidence>
<evidence type="ECO:0000313" key="20">
    <source>
        <dbReference type="EMBL" id="AHI87798.1"/>
    </source>
</evidence>
<dbReference type="EMBL" id="KF909361">
    <property type="protein sequence ID" value="AHI87797.1"/>
    <property type="molecule type" value="Genomic_DNA"/>
</dbReference>
<evidence type="ECO:0000313" key="27">
    <source>
        <dbReference type="EMBL" id="AHI87805.1"/>
    </source>
</evidence>
<evidence type="ECO:0000313" key="31">
    <source>
        <dbReference type="EMBL" id="AHI87809.1"/>
    </source>
</evidence>
<evidence type="ECO:0000313" key="8">
    <source>
        <dbReference type="EMBL" id="AHI87786.1"/>
    </source>
</evidence>
<dbReference type="EMBL" id="KF909349">
    <property type="protein sequence ID" value="AHI87785.1"/>
    <property type="molecule type" value="Genomic_DNA"/>
</dbReference>
<dbReference type="EMBL" id="KF909372">
    <property type="protein sequence ID" value="AHI87808.1"/>
    <property type="molecule type" value="Genomic_DNA"/>
</dbReference>